<dbReference type="PANTHER" id="PTHR12366:SF32">
    <property type="entry name" value="ASPARTATE BETA-HYDROXYLASE ISOFORM X1"/>
    <property type="match status" value="1"/>
</dbReference>
<sequence length="302" mass="33430">MRTAYSNLIDGWFAAGEEQPARACVDLAVQQGVWEQPLQRDRDHVDGLTAQPLPDPGQFWFVHHLERHFAEISAEIRAVLGGVDDPVRPTVEDDWLLRAGSWQQAYLFREGEWQEDVCARLPVTQAILAEIPEMTTLSPGVILLSRLAPGTHIMPHCGSTNAVLRVHLPIIPAEGASIRVGTETSTWEEGRCLVFDDSFEHEVWHRGEEDRVVLIMDVLHPGVDAAHRAALLANRPTVQQRVTAFLRDRGLAEVRVVDGRLQCTADGSTAHKVGRYLDVLGVPGVRVSADGSWRPFRAGVGD</sequence>
<reference evidence="2 3" key="1">
    <citation type="submission" date="2020-02" db="EMBL/GenBank/DDBJ databases">
        <title>The whole genome sequence of CPCC 205119.</title>
        <authorList>
            <person name="Jiang Z."/>
        </authorList>
    </citation>
    <scope>NUCLEOTIDE SEQUENCE [LARGE SCALE GENOMIC DNA]</scope>
    <source>
        <strain evidence="2 3">CPCC 205119</strain>
    </source>
</reference>
<feature type="domain" description="Aspartyl/asparaginy/proline hydroxylase" evidence="1">
    <location>
        <begin position="66"/>
        <end position="221"/>
    </location>
</feature>
<dbReference type="Gene3D" id="2.60.120.330">
    <property type="entry name" value="B-lactam Antibiotic, Isopenicillin N Synthase, Chain"/>
    <property type="match status" value="1"/>
</dbReference>
<dbReference type="Pfam" id="PF05118">
    <property type="entry name" value="Asp_Arg_Hydrox"/>
    <property type="match status" value="1"/>
</dbReference>
<dbReference type="PANTHER" id="PTHR12366">
    <property type="entry name" value="ASPARTYL/ASPARAGINYL BETA-HYDROXYLASE"/>
    <property type="match status" value="1"/>
</dbReference>
<dbReference type="RefSeq" id="WP_162392259.1">
    <property type="nucleotide sequence ID" value="NZ_JAABOZ010000001.1"/>
</dbReference>
<comment type="caution">
    <text evidence="2">The sequence shown here is derived from an EMBL/GenBank/DDBJ whole genome shotgun (WGS) entry which is preliminary data.</text>
</comment>
<evidence type="ECO:0000313" key="2">
    <source>
        <dbReference type="EMBL" id="NEL54350.1"/>
    </source>
</evidence>
<dbReference type="InterPro" id="IPR027443">
    <property type="entry name" value="IPNS-like_sf"/>
</dbReference>
<dbReference type="AlphaFoldDB" id="A0A7K3WF88"/>
<evidence type="ECO:0000259" key="1">
    <source>
        <dbReference type="Pfam" id="PF05118"/>
    </source>
</evidence>
<dbReference type="GO" id="GO:0062101">
    <property type="term" value="F:peptidyl-aspartic acid 3-dioxygenase activity"/>
    <property type="evidence" value="ECO:0007669"/>
    <property type="project" value="InterPro"/>
</dbReference>
<dbReference type="InterPro" id="IPR007803">
    <property type="entry name" value="Asp/Arg/Pro-Hydrxlase"/>
</dbReference>
<dbReference type="SUPFAM" id="SSF51197">
    <property type="entry name" value="Clavaminate synthase-like"/>
    <property type="match status" value="1"/>
</dbReference>
<organism evidence="2 3">
    <name type="scientific">Goekera deserti</name>
    <dbReference type="NCBI Taxonomy" id="2497753"/>
    <lineage>
        <taxon>Bacteria</taxon>
        <taxon>Bacillati</taxon>
        <taxon>Actinomycetota</taxon>
        <taxon>Actinomycetes</taxon>
        <taxon>Geodermatophilales</taxon>
        <taxon>Geodermatophilaceae</taxon>
        <taxon>Goekera</taxon>
    </lineage>
</organism>
<proteinExistence type="predicted"/>
<keyword evidence="3" id="KW-1185">Reference proteome</keyword>
<dbReference type="InterPro" id="IPR039038">
    <property type="entry name" value="ASPH"/>
</dbReference>
<protein>
    <submittedName>
        <fullName evidence="2">Aspartyl/asparaginyl beta-hydroxylase domain-containing protein</fullName>
    </submittedName>
</protein>
<gene>
    <name evidence="2" type="ORF">G1H19_10090</name>
</gene>
<evidence type="ECO:0000313" key="3">
    <source>
        <dbReference type="Proteomes" id="UP000470470"/>
    </source>
</evidence>
<accession>A0A7K3WF88</accession>
<dbReference type="Proteomes" id="UP000470470">
    <property type="component" value="Unassembled WGS sequence"/>
</dbReference>
<dbReference type="EMBL" id="JAAGWK010000011">
    <property type="protein sequence ID" value="NEL54350.1"/>
    <property type="molecule type" value="Genomic_DNA"/>
</dbReference>
<name>A0A7K3WF88_9ACTN</name>